<dbReference type="AlphaFoldDB" id="A0A6S7HX31"/>
<comment type="caution">
    <text evidence="5">The sequence shown here is derived from an EMBL/GenBank/DDBJ whole genome shotgun (WGS) entry which is preliminary data.</text>
</comment>
<dbReference type="Proteomes" id="UP001152795">
    <property type="component" value="Unassembled WGS sequence"/>
</dbReference>
<evidence type="ECO:0000256" key="2">
    <source>
        <dbReference type="ARBA" id="ARBA00022692"/>
    </source>
</evidence>
<comment type="subcellular location">
    <subcellularLocation>
        <location evidence="1">Membrane</location>
        <topology evidence="1">Multi-pass membrane protein</topology>
    </subcellularLocation>
</comment>
<protein>
    <submittedName>
        <fullName evidence="5">Glucose-6-phosphate exchanger SLC37A2-like</fullName>
    </submittedName>
</protein>
<keyword evidence="2" id="KW-0812">Transmembrane</keyword>
<evidence type="ECO:0000313" key="6">
    <source>
        <dbReference type="Proteomes" id="UP001152795"/>
    </source>
</evidence>
<keyword evidence="4" id="KW-0472">Membrane</keyword>
<dbReference type="EMBL" id="CACRXK020006741">
    <property type="protein sequence ID" value="CAB4010304.1"/>
    <property type="molecule type" value="Genomic_DNA"/>
</dbReference>
<keyword evidence="3" id="KW-1133">Transmembrane helix</keyword>
<proteinExistence type="predicted"/>
<evidence type="ECO:0000256" key="1">
    <source>
        <dbReference type="ARBA" id="ARBA00004141"/>
    </source>
</evidence>
<feature type="non-terminal residue" evidence="5">
    <location>
        <position position="1"/>
    </location>
</feature>
<reference evidence="5" key="1">
    <citation type="submission" date="2020-04" db="EMBL/GenBank/DDBJ databases">
        <authorList>
            <person name="Alioto T."/>
            <person name="Alioto T."/>
            <person name="Gomez Garrido J."/>
        </authorList>
    </citation>
    <scope>NUCLEOTIDE SEQUENCE</scope>
    <source>
        <strain evidence="5">A484AB</strain>
    </source>
</reference>
<evidence type="ECO:0000256" key="3">
    <source>
        <dbReference type="ARBA" id="ARBA00022989"/>
    </source>
</evidence>
<accession>A0A6S7HX31</accession>
<dbReference type="SUPFAM" id="SSF103473">
    <property type="entry name" value="MFS general substrate transporter"/>
    <property type="match status" value="1"/>
</dbReference>
<dbReference type="PANTHER" id="PTHR43184:SF12">
    <property type="entry name" value="SUGAR PHOSPHATE EXCHANGER 3"/>
    <property type="match status" value="1"/>
</dbReference>
<dbReference type="GO" id="GO:0016020">
    <property type="term" value="C:membrane"/>
    <property type="evidence" value="ECO:0007669"/>
    <property type="project" value="UniProtKB-SubCell"/>
</dbReference>
<dbReference type="InterPro" id="IPR036259">
    <property type="entry name" value="MFS_trans_sf"/>
</dbReference>
<evidence type="ECO:0000256" key="4">
    <source>
        <dbReference type="ARBA" id="ARBA00023136"/>
    </source>
</evidence>
<sequence length="332" mass="36799">QFNRVIAREVVISVVMVTLTKQPFTKFDARIAFISTNASGSKITVNGRLFIVEKDCECVPTTCQKEQRVEFMGLLTNYNTQTSTGQVIEKIVEEIQSGQWSRFMISYARNQESEIFPLMSNVVDPNYHKCQDNTESPQYCLHINVDCIIQIPQNITGKMPLGQKMLCTTPSAVILSLHEVFSRTCARQNMAEIVFSWGGVFVEGVLEYSLCLFFAKLVSYTFLYWLPYYIAHTDIGGVRYDSHKAGDLSIFFDVGGIIGGILAGVISDQSHCSGITCVVMLVFASPSLYLYRFCGNKDLGTNIGLMIVSGIFVNGPYGLITTAVSANLGPVE</sequence>
<evidence type="ECO:0000313" key="5">
    <source>
        <dbReference type="EMBL" id="CAB4010304.1"/>
    </source>
</evidence>
<dbReference type="Gene3D" id="1.20.1250.20">
    <property type="entry name" value="MFS general substrate transporter like domains"/>
    <property type="match status" value="1"/>
</dbReference>
<dbReference type="OrthoDB" id="3639251at2759"/>
<gene>
    <name evidence="5" type="ORF">PACLA_8A077036</name>
</gene>
<name>A0A6S7HX31_PARCT</name>
<organism evidence="5 6">
    <name type="scientific">Paramuricea clavata</name>
    <name type="common">Red gorgonian</name>
    <name type="synonym">Violescent sea-whip</name>
    <dbReference type="NCBI Taxonomy" id="317549"/>
    <lineage>
        <taxon>Eukaryota</taxon>
        <taxon>Metazoa</taxon>
        <taxon>Cnidaria</taxon>
        <taxon>Anthozoa</taxon>
        <taxon>Octocorallia</taxon>
        <taxon>Malacalcyonacea</taxon>
        <taxon>Plexauridae</taxon>
        <taxon>Paramuricea</taxon>
    </lineage>
</organism>
<feature type="non-terminal residue" evidence="5">
    <location>
        <position position="332"/>
    </location>
</feature>
<dbReference type="PANTHER" id="PTHR43184">
    <property type="entry name" value="MAJOR FACILITATOR SUPERFAMILY TRANSPORTER 16, ISOFORM B"/>
    <property type="match status" value="1"/>
</dbReference>
<keyword evidence="6" id="KW-1185">Reference proteome</keyword>